<evidence type="ECO:0000256" key="5">
    <source>
        <dbReference type="ARBA" id="ARBA00023085"/>
    </source>
</evidence>
<feature type="chain" id="PRO_5044962312" description="Pectinesterase" evidence="8">
    <location>
        <begin position="28"/>
        <end position="361"/>
    </location>
</feature>
<evidence type="ECO:0000313" key="11">
    <source>
        <dbReference type="Proteomes" id="UP001497512"/>
    </source>
</evidence>
<sequence>MKSASSGRSSCFVILQLLLVSSTYLLSTSPQLVQSTARADFITKHKNDAVELGTEKSAIGAVSTIVVHQGGLGDFKTVGEAIAAIPEHNTAPVTVYIRAGVYEEQVVILKTQMHVTLVGDGRYVTKITSRQTAGATGTTYTSSTFGISAPYFTAKNITFENASPIPVDGAVQQQAVALRTTGDFNAFYGCGFLGGQDTLYDDRGRHYFKDCFIQGSVDFIFGDGTSLYANCQLNVITTAGGGSLTAQKRMSAQEQSGYSFVNCVVTGTGPPTVLLGRAWGAYSRVVFSYTYFDNIIAPQGWFDWNIPARQSTVFYAQHKCTGPGANENGRVAWSHELTDAEAAPFLSTSFIDGNLWVDAQA</sequence>
<name>A0ABP0UXE5_9BRYO</name>
<evidence type="ECO:0000256" key="3">
    <source>
        <dbReference type="ARBA" id="ARBA00013229"/>
    </source>
</evidence>
<evidence type="ECO:0000256" key="6">
    <source>
        <dbReference type="ARBA" id="ARBA00047928"/>
    </source>
</evidence>
<dbReference type="Proteomes" id="UP001497512">
    <property type="component" value="Chromosome 7"/>
</dbReference>
<evidence type="ECO:0000256" key="1">
    <source>
        <dbReference type="ARBA" id="ARBA00005184"/>
    </source>
</evidence>
<dbReference type="InterPro" id="IPR033131">
    <property type="entry name" value="Pectinesterase_Asp_AS"/>
</dbReference>
<keyword evidence="4 8" id="KW-0378">Hydrolase</keyword>
<dbReference type="PROSITE" id="PS00503">
    <property type="entry name" value="PECTINESTERASE_2"/>
    <property type="match status" value="1"/>
</dbReference>
<comment type="similarity">
    <text evidence="2">Belongs to the pectinesterase family.</text>
</comment>
<evidence type="ECO:0000256" key="2">
    <source>
        <dbReference type="ARBA" id="ARBA00008891"/>
    </source>
</evidence>
<comment type="catalytic activity">
    <reaction evidence="6 8">
        <text>[(1-&gt;4)-alpha-D-galacturonosyl methyl ester](n) + n H2O = [(1-&gt;4)-alpha-D-galacturonosyl](n) + n methanol + n H(+)</text>
        <dbReference type="Rhea" id="RHEA:22380"/>
        <dbReference type="Rhea" id="RHEA-COMP:14570"/>
        <dbReference type="Rhea" id="RHEA-COMP:14573"/>
        <dbReference type="ChEBI" id="CHEBI:15377"/>
        <dbReference type="ChEBI" id="CHEBI:15378"/>
        <dbReference type="ChEBI" id="CHEBI:17790"/>
        <dbReference type="ChEBI" id="CHEBI:140522"/>
        <dbReference type="ChEBI" id="CHEBI:140523"/>
        <dbReference type="EC" id="3.1.1.11"/>
    </reaction>
</comment>
<dbReference type="Gene3D" id="2.160.20.10">
    <property type="entry name" value="Single-stranded right-handed beta-helix, Pectin lyase-like"/>
    <property type="match status" value="1"/>
</dbReference>
<keyword evidence="5 8" id="KW-0063">Aspartyl esterase</keyword>
<evidence type="ECO:0000256" key="4">
    <source>
        <dbReference type="ARBA" id="ARBA00022801"/>
    </source>
</evidence>
<feature type="domain" description="Pectinesterase catalytic" evidence="9">
    <location>
        <begin position="65"/>
        <end position="354"/>
    </location>
</feature>
<dbReference type="EMBL" id="OZ019899">
    <property type="protein sequence ID" value="CAK9232331.1"/>
    <property type="molecule type" value="Genomic_DNA"/>
</dbReference>
<dbReference type="InterPro" id="IPR000070">
    <property type="entry name" value="Pectinesterase_cat"/>
</dbReference>
<dbReference type="InterPro" id="IPR012334">
    <property type="entry name" value="Pectin_lyas_fold"/>
</dbReference>
<gene>
    <name evidence="10" type="ORF">CSSPTR1EN2_LOCUS21204</name>
</gene>
<keyword evidence="8" id="KW-0732">Signal</keyword>
<evidence type="ECO:0000256" key="7">
    <source>
        <dbReference type="PROSITE-ProRule" id="PRU10040"/>
    </source>
</evidence>
<comment type="pathway">
    <text evidence="1 8">Glycan metabolism; pectin degradation; 2-dehydro-3-deoxy-D-gluconate from pectin: step 1/5.</text>
</comment>
<feature type="active site" evidence="7">
    <location>
        <position position="218"/>
    </location>
</feature>
<protein>
    <recommendedName>
        <fullName evidence="3 8">Pectinesterase</fullName>
        <ecNumber evidence="3 8">3.1.1.11</ecNumber>
    </recommendedName>
</protein>
<accession>A0ABP0UXE5</accession>
<evidence type="ECO:0000256" key="8">
    <source>
        <dbReference type="RuleBase" id="RU000589"/>
    </source>
</evidence>
<proteinExistence type="inferred from homology"/>
<evidence type="ECO:0000259" key="9">
    <source>
        <dbReference type="Pfam" id="PF01095"/>
    </source>
</evidence>
<evidence type="ECO:0000313" key="10">
    <source>
        <dbReference type="EMBL" id="CAK9232331.1"/>
    </source>
</evidence>
<organism evidence="10 11">
    <name type="scientific">Sphagnum troendelagicum</name>
    <dbReference type="NCBI Taxonomy" id="128251"/>
    <lineage>
        <taxon>Eukaryota</taxon>
        <taxon>Viridiplantae</taxon>
        <taxon>Streptophyta</taxon>
        <taxon>Embryophyta</taxon>
        <taxon>Bryophyta</taxon>
        <taxon>Sphagnophytina</taxon>
        <taxon>Sphagnopsida</taxon>
        <taxon>Sphagnales</taxon>
        <taxon>Sphagnaceae</taxon>
        <taxon>Sphagnum</taxon>
    </lineage>
</organism>
<dbReference type="PANTHER" id="PTHR31321">
    <property type="entry name" value="ACYL-COA THIOESTER HYDROLASE YBHC-RELATED"/>
    <property type="match status" value="1"/>
</dbReference>
<dbReference type="EC" id="3.1.1.11" evidence="3 8"/>
<dbReference type="Pfam" id="PF01095">
    <property type="entry name" value="Pectinesterase"/>
    <property type="match status" value="1"/>
</dbReference>
<reference evidence="10" key="1">
    <citation type="submission" date="2024-02" db="EMBL/GenBank/DDBJ databases">
        <authorList>
            <consortium name="ELIXIR-Norway"/>
            <consortium name="Elixir Norway"/>
        </authorList>
    </citation>
    <scope>NUCLEOTIDE SEQUENCE</scope>
</reference>
<dbReference type="PANTHER" id="PTHR31321:SF139">
    <property type="entry name" value="PECTINESTERASE CATALYTIC DOMAIN-CONTAINING PROTEIN"/>
    <property type="match status" value="1"/>
</dbReference>
<dbReference type="InterPro" id="IPR011050">
    <property type="entry name" value="Pectin_lyase_fold/virulence"/>
</dbReference>
<dbReference type="SUPFAM" id="SSF51126">
    <property type="entry name" value="Pectin lyase-like"/>
    <property type="match status" value="1"/>
</dbReference>
<keyword evidence="11" id="KW-1185">Reference proteome</keyword>
<feature type="signal peptide" evidence="8">
    <location>
        <begin position="1"/>
        <end position="27"/>
    </location>
</feature>